<dbReference type="KEGG" id="uam:UABAM_04019"/>
<dbReference type="InterPro" id="IPR000387">
    <property type="entry name" value="Tyr_Pase_dom"/>
</dbReference>
<dbReference type="InterPro" id="IPR029021">
    <property type="entry name" value="Prot-tyrosine_phosphatase-like"/>
</dbReference>
<dbReference type="Pfam" id="PF22741">
    <property type="entry name" value="PTP-NADK"/>
    <property type="match status" value="1"/>
</dbReference>
<dbReference type="EMBL" id="AP019860">
    <property type="protein sequence ID" value="BBM85645.1"/>
    <property type="molecule type" value="Genomic_DNA"/>
</dbReference>
<evidence type="ECO:0000313" key="4">
    <source>
        <dbReference type="EMBL" id="BBM85645.1"/>
    </source>
</evidence>
<feature type="transmembrane region" description="Helical" evidence="2">
    <location>
        <begin position="6"/>
        <end position="23"/>
    </location>
</feature>
<evidence type="ECO:0000313" key="5">
    <source>
        <dbReference type="Proteomes" id="UP000326354"/>
    </source>
</evidence>
<keyword evidence="2" id="KW-0472">Membrane</keyword>
<sequence length="182" mass="21778">MFNYLNISLAIIFIGLLVCYMIYRHKLLYHFGVVDKYKLYRSGTLSEKGLKAVHAKCKLKTIVSLRREYECTFEWYEKQKNFCKQNNIDFVEIRMDKNDPPKDDQAQQFIDIAFDEKRQPVLVHCEAGAIRTATMVLVYLKNKYPHRSNEELVKEISFFGHPYTKKRRERIKEFLFSYEPNV</sequence>
<dbReference type="SUPFAM" id="SSF52799">
    <property type="entry name" value="(Phosphotyrosine protein) phosphatases II"/>
    <property type="match status" value="1"/>
</dbReference>
<gene>
    <name evidence="4" type="ORF">UABAM_04019</name>
</gene>
<dbReference type="PANTHER" id="PTHR31126:SF1">
    <property type="entry name" value="TYROSINE SPECIFIC PROTEIN PHOSPHATASES DOMAIN-CONTAINING PROTEIN"/>
    <property type="match status" value="1"/>
</dbReference>
<reference evidence="4 5" key="1">
    <citation type="submission" date="2019-08" db="EMBL/GenBank/DDBJ databases">
        <title>Complete genome sequence of Candidatus Uab amorphum.</title>
        <authorList>
            <person name="Shiratori T."/>
            <person name="Suzuki S."/>
            <person name="Kakizawa Y."/>
            <person name="Ishida K."/>
        </authorList>
    </citation>
    <scope>NUCLEOTIDE SEQUENCE [LARGE SCALE GENOMIC DNA]</scope>
    <source>
        <strain evidence="4 5">SRT547</strain>
    </source>
</reference>
<dbReference type="Proteomes" id="UP000326354">
    <property type="component" value="Chromosome"/>
</dbReference>
<dbReference type="AlphaFoldDB" id="A0A5S9IS32"/>
<dbReference type="RefSeq" id="WP_151969736.1">
    <property type="nucleotide sequence ID" value="NZ_AP019860.1"/>
</dbReference>
<organism evidence="4 5">
    <name type="scientific">Uabimicrobium amorphum</name>
    <dbReference type="NCBI Taxonomy" id="2596890"/>
    <lineage>
        <taxon>Bacteria</taxon>
        <taxon>Pseudomonadati</taxon>
        <taxon>Planctomycetota</taxon>
        <taxon>Candidatus Uabimicrobiia</taxon>
        <taxon>Candidatus Uabimicrobiales</taxon>
        <taxon>Candidatus Uabimicrobiaceae</taxon>
        <taxon>Candidatus Uabimicrobium</taxon>
    </lineage>
</organism>
<name>A0A5S9IS32_UABAM</name>
<dbReference type="PROSITE" id="PS50056">
    <property type="entry name" value="TYR_PHOSPHATASE_2"/>
    <property type="match status" value="1"/>
</dbReference>
<dbReference type="Gene3D" id="3.90.190.10">
    <property type="entry name" value="Protein tyrosine phosphatase superfamily"/>
    <property type="match status" value="1"/>
</dbReference>
<evidence type="ECO:0000256" key="1">
    <source>
        <dbReference type="ARBA" id="ARBA00009580"/>
    </source>
</evidence>
<dbReference type="PROSITE" id="PS00383">
    <property type="entry name" value="TYR_PHOSPHATASE_1"/>
    <property type="match status" value="1"/>
</dbReference>
<accession>A0A5S9IS32</accession>
<evidence type="ECO:0000259" key="3">
    <source>
        <dbReference type="PROSITE" id="PS50056"/>
    </source>
</evidence>
<evidence type="ECO:0000256" key="2">
    <source>
        <dbReference type="SAM" id="Phobius"/>
    </source>
</evidence>
<dbReference type="GO" id="GO:0016791">
    <property type="term" value="F:phosphatase activity"/>
    <property type="evidence" value="ECO:0007669"/>
    <property type="project" value="TreeGrafter"/>
</dbReference>
<keyword evidence="5" id="KW-1185">Reference proteome</keyword>
<keyword evidence="2" id="KW-1133">Transmembrane helix</keyword>
<dbReference type="InterPro" id="IPR055214">
    <property type="entry name" value="PTP-NADK"/>
</dbReference>
<dbReference type="PANTHER" id="PTHR31126">
    <property type="entry name" value="TYROSINE-PROTEIN PHOSPHATASE"/>
    <property type="match status" value="1"/>
</dbReference>
<dbReference type="InterPro" id="IPR016130">
    <property type="entry name" value="Tyr_Pase_AS"/>
</dbReference>
<protein>
    <recommendedName>
        <fullName evidence="3">Tyrosine specific protein phosphatases domain-containing protein</fullName>
    </recommendedName>
</protein>
<comment type="similarity">
    <text evidence="1">Belongs to the protein-tyrosine phosphatase family.</text>
</comment>
<proteinExistence type="inferred from homology"/>
<keyword evidence="2" id="KW-0812">Transmembrane</keyword>
<dbReference type="OrthoDB" id="211838at2"/>
<feature type="domain" description="Tyrosine specific protein phosphatases" evidence="3">
    <location>
        <begin position="107"/>
        <end position="140"/>
    </location>
</feature>